<dbReference type="GO" id="GO:0009252">
    <property type="term" value="P:peptidoglycan biosynthetic process"/>
    <property type="evidence" value="ECO:0007669"/>
    <property type="project" value="UniProtKB-UniRule"/>
</dbReference>
<evidence type="ECO:0000256" key="10">
    <source>
        <dbReference type="ARBA" id="ARBA00022960"/>
    </source>
</evidence>
<dbReference type="InterPro" id="IPR036318">
    <property type="entry name" value="FAD-bd_PCMH-like_sf"/>
</dbReference>
<keyword evidence="5 16" id="KW-0963">Cytoplasm</keyword>
<dbReference type="SUPFAM" id="SSF56194">
    <property type="entry name" value="Uridine diphospho-N-Acetylenolpyruvylglucosamine reductase, MurB, C-terminal domain"/>
    <property type="match status" value="1"/>
</dbReference>
<keyword evidence="11 16" id="KW-0573">Peptidoglycan synthesis</keyword>
<keyword evidence="6 16" id="KW-0132">Cell division</keyword>
<comment type="similarity">
    <text evidence="16">Belongs to the MurB family.</text>
</comment>
<evidence type="ECO:0000256" key="7">
    <source>
        <dbReference type="ARBA" id="ARBA00022630"/>
    </source>
</evidence>
<dbReference type="SUPFAM" id="SSF56176">
    <property type="entry name" value="FAD-binding/transporter-associated domain-like"/>
    <property type="match status" value="1"/>
</dbReference>
<dbReference type="Gene3D" id="3.30.465.10">
    <property type="match status" value="1"/>
</dbReference>
<evidence type="ECO:0000256" key="12">
    <source>
        <dbReference type="ARBA" id="ARBA00023002"/>
    </source>
</evidence>
<evidence type="ECO:0000256" key="1">
    <source>
        <dbReference type="ARBA" id="ARBA00001974"/>
    </source>
</evidence>
<evidence type="ECO:0000256" key="8">
    <source>
        <dbReference type="ARBA" id="ARBA00022827"/>
    </source>
</evidence>
<dbReference type="PANTHER" id="PTHR21071:SF4">
    <property type="entry name" value="UDP-N-ACETYLENOLPYRUVOYLGLUCOSAMINE REDUCTASE"/>
    <property type="match status" value="1"/>
</dbReference>
<dbReference type="Pfam" id="PF01565">
    <property type="entry name" value="FAD_binding_4"/>
    <property type="match status" value="1"/>
</dbReference>
<evidence type="ECO:0000256" key="6">
    <source>
        <dbReference type="ARBA" id="ARBA00022618"/>
    </source>
</evidence>
<keyword evidence="7 16" id="KW-0285">Flavoprotein</keyword>
<sequence>MKDTALLVRDFCGSINCHVKIDEPMSLHSTFKVGGPADVFISPSEENQVSALISYFKDHEIPYCILGKGSNILVCDAGIRGAVIHLGHRFSGISQYGEVMECRAGTPLAQLSYTAYQAALTGIEFAWGIPGSVGGAAYMNAGAYGGEMKDILISCRHVDHNGEMGEFAGSELALGYRKSIYSGSDSCITSVKIQLKPGNKEIIKERMDELFQRRKTKQPLEYPSAGSTFKRPEGYFAAALIEQCGLKGKSVGGAMVSIKHSGFVINTGTATCNDILRLIEIIKEEVLRQTGVTLECEIRFFGCD</sequence>
<dbReference type="GO" id="GO:0008762">
    <property type="term" value="F:UDP-N-acetylmuramate dehydrogenase activity"/>
    <property type="evidence" value="ECO:0007669"/>
    <property type="project" value="UniProtKB-UniRule"/>
</dbReference>
<dbReference type="InterPro" id="IPR003170">
    <property type="entry name" value="MurB"/>
</dbReference>
<comment type="catalytic activity">
    <reaction evidence="15 16">
        <text>UDP-N-acetyl-alpha-D-muramate + NADP(+) = UDP-N-acetyl-3-O-(1-carboxyvinyl)-alpha-D-glucosamine + NADPH + H(+)</text>
        <dbReference type="Rhea" id="RHEA:12248"/>
        <dbReference type="ChEBI" id="CHEBI:15378"/>
        <dbReference type="ChEBI" id="CHEBI:57783"/>
        <dbReference type="ChEBI" id="CHEBI:58349"/>
        <dbReference type="ChEBI" id="CHEBI:68483"/>
        <dbReference type="ChEBI" id="CHEBI:70757"/>
        <dbReference type="EC" id="1.3.1.98"/>
    </reaction>
</comment>
<dbReference type="InterPro" id="IPR006094">
    <property type="entry name" value="Oxid_FAD_bind_N"/>
</dbReference>
<evidence type="ECO:0000256" key="3">
    <source>
        <dbReference type="ARBA" id="ARBA00004496"/>
    </source>
</evidence>
<evidence type="ECO:0000256" key="16">
    <source>
        <dbReference type="HAMAP-Rule" id="MF_00037"/>
    </source>
</evidence>
<evidence type="ECO:0000256" key="11">
    <source>
        <dbReference type="ARBA" id="ARBA00022984"/>
    </source>
</evidence>
<dbReference type="GO" id="GO:0005829">
    <property type="term" value="C:cytosol"/>
    <property type="evidence" value="ECO:0007669"/>
    <property type="project" value="TreeGrafter"/>
</dbReference>
<comment type="cofactor">
    <cofactor evidence="1 16">
        <name>FAD</name>
        <dbReference type="ChEBI" id="CHEBI:57692"/>
    </cofactor>
</comment>
<feature type="active site" evidence="16">
    <location>
        <position position="297"/>
    </location>
</feature>
<evidence type="ECO:0000256" key="9">
    <source>
        <dbReference type="ARBA" id="ARBA00022857"/>
    </source>
</evidence>
<gene>
    <name evidence="16" type="primary">murB</name>
    <name evidence="18" type="ORF">SAMN05192585_11739</name>
</gene>
<evidence type="ECO:0000256" key="5">
    <source>
        <dbReference type="ARBA" id="ARBA00022490"/>
    </source>
</evidence>
<dbReference type="Proteomes" id="UP000199182">
    <property type="component" value="Unassembled WGS sequence"/>
</dbReference>
<keyword evidence="19" id="KW-1185">Reference proteome</keyword>
<dbReference type="EC" id="1.3.1.98" evidence="16"/>
<keyword evidence="12 16" id="KW-0560">Oxidoreductase</keyword>
<evidence type="ECO:0000256" key="4">
    <source>
        <dbReference type="ARBA" id="ARBA00004752"/>
    </source>
</evidence>
<dbReference type="InterPro" id="IPR016166">
    <property type="entry name" value="FAD-bd_PCMH"/>
</dbReference>
<dbReference type="Gene3D" id="3.90.78.10">
    <property type="entry name" value="UDP-N-acetylenolpyruvoylglucosamine reductase, C-terminal domain"/>
    <property type="match status" value="1"/>
</dbReference>
<comment type="pathway">
    <text evidence="4 16">Cell wall biogenesis; peptidoglycan biosynthesis.</text>
</comment>
<evidence type="ECO:0000256" key="15">
    <source>
        <dbReference type="ARBA" id="ARBA00048914"/>
    </source>
</evidence>
<reference evidence="18 19" key="1">
    <citation type="submission" date="2016-10" db="EMBL/GenBank/DDBJ databases">
        <authorList>
            <person name="de Groot N.N."/>
        </authorList>
    </citation>
    <scope>NUCLEOTIDE SEQUENCE [LARGE SCALE GENOMIC DNA]</scope>
    <source>
        <strain evidence="18 19">CGMCC 1.5012</strain>
    </source>
</reference>
<dbReference type="Gene3D" id="3.30.43.10">
    <property type="entry name" value="Uridine Diphospho-n-acetylenolpyruvylglucosamine Reductase, domain 2"/>
    <property type="match status" value="1"/>
</dbReference>
<dbReference type="GO" id="GO:0071555">
    <property type="term" value="P:cell wall organization"/>
    <property type="evidence" value="ECO:0007669"/>
    <property type="project" value="UniProtKB-KW"/>
</dbReference>
<dbReference type="GO" id="GO:0051301">
    <property type="term" value="P:cell division"/>
    <property type="evidence" value="ECO:0007669"/>
    <property type="project" value="UniProtKB-KW"/>
</dbReference>
<keyword evidence="13 16" id="KW-0131">Cell cycle</keyword>
<dbReference type="InterPro" id="IPR011601">
    <property type="entry name" value="MurB_C"/>
</dbReference>
<dbReference type="GO" id="GO:0071949">
    <property type="term" value="F:FAD binding"/>
    <property type="evidence" value="ECO:0007669"/>
    <property type="project" value="InterPro"/>
</dbReference>
<evidence type="ECO:0000313" key="19">
    <source>
        <dbReference type="Proteomes" id="UP000199182"/>
    </source>
</evidence>
<keyword evidence="9 16" id="KW-0521">NADP</keyword>
<proteinExistence type="inferred from homology"/>
<dbReference type="NCBIfam" id="TIGR00179">
    <property type="entry name" value="murB"/>
    <property type="match status" value="1"/>
</dbReference>
<evidence type="ECO:0000259" key="17">
    <source>
        <dbReference type="PROSITE" id="PS51387"/>
    </source>
</evidence>
<evidence type="ECO:0000256" key="13">
    <source>
        <dbReference type="ARBA" id="ARBA00023306"/>
    </source>
</evidence>
<dbReference type="STRING" id="258515.SAMN05192585_11739"/>
<comment type="function">
    <text evidence="2 16">Cell wall formation.</text>
</comment>
<evidence type="ECO:0000256" key="2">
    <source>
        <dbReference type="ARBA" id="ARBA00003921"/>
    </source>
</evidence>
<keyword evidence="10 16" id="KW-0133">Cell shape</keyword>
<dbReference type="GO" id="GO:0008360">
    <property type="term" value="P:regulation of cell shape"/>
    <property type="evidence" value="ECO:0007669"/>
    <property type="project" value="UniProtKB-KW"/>
</dbReference>
<dbReference type="InterPro" id="IPR016169">
    <property type="entry name" value="FAD-bd_PCMH_sub2"/>
</dbReference>
<feature type="active site" description="Proton donor" evidence="16">
    <location>
        <position position="227"/>
    </location>
</feature>
<dbReference type="Pfam" id="PF02873">
    <property type="entry name" value="MurB_C"/>
    <property type="match status" value="1"/>
</dbReference>
<name>A0A1H0ATY0_9FIRM</name>
<dbReference type="PROSITE" id="PS51387">
    <property type="entry name" value="FAD_PCMH"/>
    <property type="match status" value="1"/>
</dbReference>
<protein>
    <recommendedName>
        <fullName evidence="16">UDP-N-acetylenolpyruvoylglucosamine reductase</fullName>
        <ecNumber evidence="16">1.3.1.98</ecNumber>
    </recommendedName>
    <alternativeName>
        <fullName evidence="16">UDP-N-acetylmuramate dehydrogenase</fullName>
    </alternativeName>
</protein>
<keyword evidence="14 16" id="KW-0961">Cell wall biogenesis/degradation</keyword>
<comment type="subcellular location">
    <subcellularLocation>
        <location evidence="3 16">Cytoplasm</location>
    </subcellularLocation>
</comment>
<dbReference type="AlphaFoldDB" id="A0A1H0ATY0"/>
<evidence type="ECO:0000256" key="14">
    <source>
        <dbReference type="ARBA" id="ARBA00023316"/>
    </source>
</evidence>
<accession>A0A1H0ATY0</accession>
<dbReference type="UniPathway" id="UPA00219"/>
<dbReference type="NCBIfam" id="NF010480">
    <property type="entry name" value="PRK13905.1"/>
    <property type="match status" value="1"/>
</dbReference>
<organism evidence="18 19">
    <name type="scientific">Acetanaerobacterium elongatum</name>
    <dbReference type="NCBI Taxonomy" id="258515"/>
    <lineage>
        <taxon>Bacteria</taxon>
        <taxon>Bacillati</taxon>
        <taxon>Bacillota</taxon>
        <taxon>Clostridia</taxon>
        <taxon>Eubacteriales</taxon>
        <taxon>Oscillospiraceae</taxon>
        <taxon>Acetanaerobacterium</taxon>
    </lineage>
</organism>
<evidence type="ECO:0000313" key="18">
    <source>
        <dbReference type="EMBL" id="SDN36854.1"/>
    </source>
</evidence>
<keyword evidence="8 16" id="KW-0274">FAD</keyword>
<dbReference type="PANTHER" id="PTHR21071">
    <property type="entry name" value="UDP-N-ACETYLENOLPYRUVOYLGLUCOSAMINE REDUCTASE"/>
    <property type="match status" value="1"/>
</dbReference>
<dbReference type="InterPro" id="IPR016167">
    <property type="entry name" value="FAD-bd_PCMH_sub1"/>
</dbReference>
<dbReference type="HAMAP" id="MF_00037">
    <property type="entry name" value="MurB"/>
    <property type="match status" value="1"/>
</dbReference>
<dbReference type="InterPro" id="IPR036635">
    <property type="entry name" value="MurB_C_sf"/>
</dbReference>
<feature type="domain" description="FAD-binding PCMH-type" evidence="17">
    <location>
        <begin position="32"/>
        <end position="198"/>
    </location>
</feature>
<feature type="active site" evidence="16">
    <location>
        <position position="177"/>
    </location>
</feature>
<dbReference type="EMBL" id="FNID01000017">
    <property type="protein sequence ID" value="SDN36854.1"/>
    <property type="molecule type" value="Genomic_DNA"/>
</dbReference>